<proteinExistence type="predicted"/>
<name>A0A7W8D0F5_9FIRM</name>
<dbReference type="InterPro" id="IPR003735">
    <property type="entry name" value="Metal_Tscrpt_repr"/>
</dbReference>
<organism evidence="1 2">
    <name type="scientific">Faecalicoccus acidiformans</name>
    <dbReference type="NCBI Taxonomy" id="915173"/>
    <lineage>
        <taxon>Bacteria</taxon>
        <taxon>Bacillati</taxon>
        <taxon>Bacillota</taxon>
        <taxon>Erysipelotrichia</taxon>
        <taxon>Erysipelotrichales</taxon>
        <taxon>Erysipelotrichaceae</taxon>
        <taxon>Faecalicoccus</taxon>
    </lineage>
</organism>
<keyword evidence="1" id="KW-0238">DNA-binding</keyword>
<sequence>MNELKKQYKHMPRDEKEVRNMKSRLHRMVGQLNGIEKMLDDGRYCGDILIQISAIESALQALGYMVLQDHLETCVREKVKEDDKEVMKEVLTLIRKLK</sequence>
<gene>
    <name evidence="1" type="ORF">HNQ43_000417</name>
</gene>
<evidence type="ECO:0000313" key="1">
    <source>
        <dbReference type="EMBL" id="MBB5184379.1"/>
    </source>
</evidence>
<protein>
    <submittedName>
        <fullName evidence="1">DNA-binding FrmR family transcriptional regulator</fullName>
    </submittedName>
</protein>
<dbReference type="Proteomes" id="UP000521313">
    <property type="component" value="Unassembled WGS sequence"/>
</dbReference>
<accession>A0A7W8D0F5</accession>
<reference evidence="1 2" key="1">
    <citation type="submission" date="2020-08" db="EMBL/GenBank/DDBJ databases">
        <title>Genomic Encyclopedia of Type Strains, Phase IV (KMG-IV): sequencing the most valuable type-strain genomes for metagenomic binning, comparative biology and taxonomic classification.</title>
        <authorList>
            <person name="Goeker M."/>
        </authorList>
    </citation>
    <scope>NUCLEOTIDE SEQUENCE [LARGE SCALE GENOMIC DNA]</scope>
    <source>
        <strain evidence="1 2">DSM 26963</strain>
    </source>
</reference>
<dbReference type="GO" id="GO:0003677">
    <property type="term" value="F:DNA binding"/>
    <property type="evidence" value="ECO:0007669"/>
    <property type="project" value="UniProtKB-KW"/>
</dbReference>
<dbReference type="InterPro" id="IPR038390">
    <property type="entry name" value="Metal_Tscrpt_repr_sf"/>
</dbReference>
<dbReference type="GO" id="GO:0045892">
    <property type="term" value="P:negative regulation of DNA-templated transcription"/>
    <property type="evidence" value="ECO:0007669"/>
    <property type="project" value="UniProtKB-ARBA"/>
</dbReference>
<dbReference type="PANTHER" id="PTHR33677">
    <property type="entry name" value="TRANSCRIPTIONAL REPRESSOR FRMR-RELATED"/>
    <property type="match status" value="1"/>
</dbReference>
<evidence type="ECO:0000313" key="2">
    <source>
        <dbReference type="Proteomes" id="UP000521313"/>
    </source>
</evidence>
<dbReference type="GO" id="GO:0046872">
    <property type="term" value="F:metal ion binding"/>
    <property type="evidence" value="ECO:0007669"/>
    <property type="project" value="InterPro"/>
</dbReference>
<comment type="caution">
    <text evidence="1">The sequence shown here is derived from an EMBL/GenBank/DDBJ whole genome shotgun (WGS) entry which is preliminary data.</text>
</comment>
<dbReference type="PANTHER" id="PTHR33677:SF3">
    <property type="entry name" value="COPPER-SENSING TRANSCRIPTIONAL REPRESSOR RICR"/>
    <property type="match status" value="1"/>
</dbReference>
<dbReference type="RefSeq" id="WP_183374300.1">
    <property type="nucleotide sequence ID" value="NZ_JACHHD010000003.1"/>
</dbReference>
<dbReference type="Gene3D" id="1.20.58.1000">
    <property type="entry name" value="Metal-sensitive repressor, helix protomer"/>
    <property type="match status" value="1"/>
</dbReference>
<dbReference type="AlphaFoldDB" id="A0A7W8D0F5"/>
<dbReference type="Pfam" id="PF02583">
    <property type="entry name" value="Trns_repr_metal"/>
    <property type="match status" value="1"/>
</dbReference>
<dbReference type="EMBL" id="JACHHD010000003">
    <property type="protein sequence ID" value="MBB5184379.1"/>
    <property type="molecule type" value="Genomic_DNA"/>
</dbReference>